<dbReference type="Proteomes" id="UP001066276">
    <property type="component" value="Chromosome 5"/>
</dbReference>
<dbReference type="AlphaFoldDB" id="A0AAV7RZX5"/>
<comment type="caution">
    <text evidence="1">The sequence shown here is derived from an EMBL/GenBank/DDBJ whole genome shotgun (WGS) entry which is preliminary data.</text>
</comment>
<protein>
    <submittedName>
        <fullName evidence="1">Uncharacterized protein</fullName>
    </submittedName>
</protein>
<proteinExistence type="predicted"/>
<gene>
    <name evidence="1" type="ORF">NDU88_010658</name>
</gene>
<dbReference type="EMBL" id="JANPWB010000009">
    <property type="protein sequence ID" value="KAJ1157962.1"/>
    <property type="molecule type" value="Genomic_DNA"/>
</dbReference>
<evidence type="ECO:0000313" key="2">
    <source>
        <dbReference type="Proteomes" id="UP001066276"/>
    </source>
</evidence>
<evidence type="ECO:0000313" key="1">
    <source>
        <dbReference type="EMBL" id="KAJ1157962.1"/>
    </source>
</evidence>
<organism evidence="1 2">
    <name type="scientific">Pleurodeles waltl</name>
    <name type="common">Iberian ribbed newt</name>
    <dbReference type="NCBI Taxonomy" id="8319"/>
    <lineage>
        <taxon>Eukaryota</taxon>
        <taxon>Metazoa</taxon>
        <taxon>Chordata</taxon>
        <taxon>Craniata</taxon>
        <taxon>Vertebrata</taxon>
        <taxon>Euteleostomi</taxon>
        <taxon>Amphibia</taxon>
        <taxon>Batrachia</taxon>
        <taxon>Caudata</taxon>
        <taxon>Salamandroidea</taxon>
        <taxon>Salamandridae</taxon>
        <taxon>Pleurodelinae</taxon>
        <taxon>Pleurodeles</taxon>
    </lineage>
</organism>
<sequence>MPRPPRPRRPKPGAPGDQALMPLVPISPGVPLHGAAPAPVGLCSPSRLNAFHNGIPDLTRRHTQKHRRALKHYKLLTMASVMSTDD</sequence>
<reference evidence="1" key="1">
    <citation type="journal article" date="2022" name="bioRxiv">
        <title>Sequencing and chromosome-scale assembly of the giantPleurodeles waltlgenome.</title>
        <authorList>
            <person name="Brown T."/>
            <person name="Elewa A."/>
            <person name="Iarovenko S."/>
            <person name="Subramanian E."/>
            <person name="Araus A.J."/>
            <person name="Petzold A."/>
            <person name="Susuki M."/>
            <person name="Suzuki K.-i.T."/>
            <person name="Hayashi T."/>
            <person name="Toyoda A."/>
            <person name="Oliveira C."/>
            <person name="Osipova E."/>
            <person name="Leigh N.D."/>
            <person name="Simon A."/>
            <person name="Yun M.H."/>
        </authorList>
    </citation>
    <scope>NUCLEOTIDE SEQUENCE</scope>
    <source>
        <strain evidence="1">20211129_DDA</strain>
        <tissue evidence="1">Liver</tissue>
    </source>
</reference>
<name>A0AAV7RZX5_PLEWA</name>
<accession>A0AAV7RZX5</accession>
<keyword evidence="2" id="KW-1185">Reference proteome</keyword>